<dbReference type="InterPro" id="IPR038414">
    <property type="entry name" value="CcoP_N_sf"/>
</dbReference>
<dbReference type="Gene3D" id="6.10.280.130">
    <property type="match status" value="1"/>
</dbReference>
<keyword evidence="8 19" id="KW-0679">Respiratory chain</keyword>
<feature type="binding site" description="covalent" evidence="21">
    <location>
        <position position="177"/>
    </location>
    <ligand>
        <name>heme c</name>
        <dbReference type="ChEBI" id="CHEBI:61717"/>
        <label>1</label>
    </ligand>
</feature>
<dbReference type="Proteomes" id="UP001141619">
    <property type="component" value="Unassembled WGS sequence"/>
</dbReference>
<feature type="binding site" description="axial binding residue" evidence="20">
    <location>
        <position position="228"/>
    </location>
    <ligand>
        <name>heme c</name>
        <dbReference type="ChEBI" id="CHEBI:61717"/>
        <label>2</label>
    </ligand>
    <ligandPart>
        <name>Fe</name>
        <dbReference type="ChEBI" id="CHEBI:18248"/>
    </ligandPart>
</feature>
<evidence type="ECO:0000256" key="9">
    <source>
        <dbReference type="ARBA" id="ARBA00022692"/>
    </source>
</evidence>
<feature type="transmembrane region" description="Helical" evidence="23">
    <location>
        <begin position="12"/>
        <end position="31"/>
    </location>
</feature>
<dbReference type="Gene3D" id="1.10.760.10">
    <property type="entry name" value="Cytochrome c-like domain"/>
    <property type="match status" value="2"/>
</dbReference>
<dbReference type="GO" id="GO:1902600">
    <property type="term" value="P:proton transmembrane transport"/>
    <property type="evidence" value="ECO:0007669"/>
    <property type="project" value="UniProtKB-KW"/>
</dbReference>
<dbReference type="EMBL" id="JANWOI010000004">
    <property type="protein sequence ID" value="MDA5194458.1"/>
    <property type="molecule type" value="Genomic_DNA"/>
</dbReference>
<evidence type="ECO:0000256" key="15">
    <source>
        <dbReference type="ARBA" id="ARBA00023002"/>
    </source>
</evidence>
<keyword evidence="7 19" id="KW-0349">Heme</keyword>
<evidence type="ECO:0000256" key="21">
    <source>
        <dbReference type="PIRSR" id="PIRSR000006-2"/>
    </source>
</evidence>
<evidence type="ECO:0000256" key="12">
    <source>
        <dbReference type="ARBA" id="ARBA00022781"/>
    </source>
</evidence>
<evidence type="ECO:0000256" key="10">
    <source>
        <dbReference type="ARBA" id="ARBA00022723"/>
    </source>
</evidence>
<evidence type="ECO:0000256" key="1">
    <source>
        <dbReference type="ARBA" id="ARBA00004533"/>
    </source>
</evidence>
<evidence type="ECO:0000256" key="16">
    <source>
        <dbReference type="ARBA" id="ARBA00023004"/>
    </source>
</evidence>
<reference evidence="25" key="1">
    <citation type="submission" date="2022-08" db="EMBL/GenBank/DDBJ databases">
        <authorList>
            <person name="Vandamme P."/>
            <person name="Hettiarachchi A."/>
            <person name="Peeters C."/>
            <person name="Cnockaert M."/>
            <person name="Carlier A."/>
        </authorList>
    </citation>
    <scope>NUCLEOTIDE SEQUENCE</scope>
    <source>
        <strain evidence="25">LMG 31809</strain>
    </source>
</reference>
<comment type="similarity">
    <text evidence="3 19">Belongs to the CcoP / FixP family.</text>
</comment>
<dbReference type="GO" id="GO:0016491">
    <property type="term" value="F:oxidoreductase activity"/>
    <property type="evidence" value="ECO:0007669"/>
    <property type="project" value="UniProtKB-KW"/>
</dbReference>
<comment type="caution">
    <text evidence="25">The sequence shown here is derived from an EMBL/GenBank/DDBJ whole genome shotgun (WGS) entry which is preliminary data.</text>
</comment>
<dbReference type="PROSITE" id="PS51007">
    <property type="entry name" value="CYTC"/>
    <property type="match status" value="2"/>
</dbReference>
<keyword evidence="10 19" id="KW-0479">Metal-binding</keyword>
<evidence type="ECO:0000313" key="25">
    <source>
        <dbReference type="EMBL" id="MDA5194458.1"/>
    </source>
</evidence>
<gene>
    <name evidence="25" type="primary">ccoP</name>
    <name evidence="25" type="ORF">NYP16_10895</name>
</gene>
<evidence type="ECO:0000256" key="14">
    <source>
        <dbReference type="ARBA" id="ARBA00022989"/>
    </source>
</evidence>
<dbReference type="GO" id="GO:0009055">
    <property type="term" value="F:electron transfer activity"/>
    <property type="evidence" value="ECO:0007669"/>
    <property type="project" value="InterPro"/>
</dbReference>
<dbReference type="GO" id="GO:0020037">
    <property type="term" value="F:heme binding"/>
    <property type="evidence" value="ECO:0007669"/>
    <property type="project" value="InterPro"/>
</dbReference>
<evidence type="ECO:0000256" key="2">
    <source>
        <dbReference type="ARBA" id="ARBA00004673"/>
    </source>
</evidence>
<feature type="binding site" description="covalent" evidence="21">
    <location>
        <position position="180"/>
    </location>
    <ligand>
        <name>heme c</name>
        <dbReference type="ChEBI" id="CHEBI:61717"/>
        <label>1</label>
    </ligand>
</feature>
<dbReference type="InterPro" id="IPR008621">
    <property type="entry name" value="Cbb3-typ_cyt_oxidase_comp"/>
</dbReference>
<evidence type="ECO:0000256" key="3">
    <source>
        <dbReference type="ARBA" id="ARBA00006113"/>
    </source>
</evidence>
<organism evidence="25 26">
    <name type="scientific">Govanella unica</name>
    <dbReference type="NCBI Taxonomy" id="2975056"/>
    <lineage>
        <taxon>Bacteria</taxon>
        <taxon>Pseudomonadati</taxon>
        <taxon>Pseudomonadota</taxon>
        <taxon>Alphaproteobacteria</taxon>
        <taxon>Emcibacterales</taxon>
        <taxon>Govanellaceae</taxon>
        <taxon>Govanella</taxon>
    </lineage>
</organism>
<sequence>MNHETLVAFSKSWGLFYMIGLAVLVLVYVFWPANRKRFDQAKNSILDTDDRPKPAPMEPEKHDHITGRKTTGHEWNGIEELDTPVPRIVLWFLALTTLFAIIYWILMPAWPTGWSYTKGLLGIDQREVVMRQVDKAAADRAVWTDRIAAADFKEIAAAPKLMQYVRDRGQALFGDNCAVCHGVRGTGGPGFPDLAARAWIWGGSPDAIAETIRVGINTTVDGTRTSQMLAFGREGMLDREQVLSVTAHVRSLSGQTLTAEETARLGAGKEIFADNCSACHGEAGRGQQELGAPNLTDSVWLYGGDAQSVYTSVYSGRQGHMPHWSDRLPPTDIKILALYVGTLGEGQP</sequence>
<feature type="domain" description="Cytochrome c" evidence="24">
    <location>
        <begin position="164"/>
        <end position="253"/>
    </location>
</feature>
<dbReference type="RefSeq" id="WP_274944164.1">
    <property type="nucleotide sequence ID" value="NZ_JANWOI010000004.1"/>
</dbReference>
<reference evidence="25" key="2">
    <citation type="journal article" date="2023" name="Syst. Appl. Microbiol.">
        <title>Govania unica gen. nov., sp. nov., a rare biosphere bacterium that represents a novel family in the class Alphaproteobacteria.</title>
        <authorList>
            <person name="Vandamme P."/>
            <person name="Peeters C."/>
            <person name="Hettiarachchi A."/>
            <person name="Cnockaert M."/>
            <person name="Carlier A."/>
        </authorList>
    </citation>
    <scope>NUCLEOTIDE SEQUENCE</scope>
    <source>
        <strain evidence="25">LMG 31809</strain>
    </source>
</reference>
<dbReference type="NCBIfam" id="TIGR00782">
    <property type="entry name" value="ccoP"/>
    <property type="match status" value="1"/>
</dbReference>
<evidence type="ECO:0000256" key="8">
    <source>
        <dbReference type="ARBA" id="ARBA00022660"/>
    </source>
</evidence>
<evidence type="ECO:0000256" key="18">
    <source>
        <dbReference type="ARBA" id="ARBA00023136"/>
    </source>
</evidence>
<feature type="binding site" description="covalent" evidence="21">
    <location>
        <position position="279"/>
    </location>
    <ligand>
        <name>heme c</name>
        <dbReference type="ChEBI" id="CHEBI:61717"/>
        <label>2</label>
    </ligand>
</feature>
<keyword evidence="14 23" id="KW-1133">Transmembrane helix</keyword>
<dbReference type="Pfam" id="PF14715">
    <property type="entry name" value="FixP_N"/>
    <property type="match status" value="1"/>
</dbReference>
<keyword evidence="5 19" id="KW-1003">Cell membrane</keyword>
<dbReference type="InterPro" id="IPR036909">
    <property type="entry name" value="Cyt_c-like_dom_sf"/>
</dbReference>
<dbReference type="InterPro" id="IPR032858">
    <property type="entry name" value="CcoP_N"/>
</dbReference>
<proteinExistence type="inferred from homology"/>
<keyword evidence="18 19" id="KW-0472">Membrane</keyword>
<dbReference type="InterPro" id="IPR009056">
    <property type="entry name" value="Cyt_c-like_dom"/>
</dbReference>
<dbReference type="InterPro" id="IPR008168">
    <property type="entry name" value="Cyt_C_IC"/>
</dbReference>
<evidence type="ECO:0000256" key="23">
    <source>
        <dbReference type="SAM" id="Phobius"/>
    </source>
</evidence>
<feature type="binding site" description="axial binding residue" evidence="20">
    <location>
        <position position="321"/>
    </location>
    <ligand>
        <name>heme c</name>
        <dbReference type="ChEBI" id="CHEBI:61717"/>
        <label>1</label>
    </ligand>
    <ligandPart>
        <name>Fe</name>
        <dbReference type="ChEBI" id="CHEBI:18248"/>
    </ligandPart>
</feature>
<dbReference type="Pfam" id="PF13442">
    <property type="entry name" value="Cytochrome_CBB3"/>
    <property type="match status" value="1"/>
</dbReference>
<dbReference type="InterPro" id="IPR050597">
    <property type="entry name" value="Cytochrome_c_Oxidase_Subunit"/>
</dbReference>
<keyword evidence="4 19" id="KW-0813">Transport</keyword>
<evidence type="ECO:0000256" key="13">
    <source>
        <dbReference type="ARBA" id="ARBA00022982"/>
    </source>
</evidence>
<evidence type="ECO:0000256" key="4">
    <source>
        <dbReference type="ARBA" id="ARBA00022448"/>
    </source>
</evidence>
<evidence type="ECO:0000256" key="11">
    <source>
        <dbReference type="ARBA" id="ARBA00022737"/>
    </source>
</evidence>
<evidence type="ECO:0000256" key="7">
    <source>
        <dbReference type="ARBA" id="ARBA00022617"/>
    </source>
</evidence>
<dbReference type="GO" id="GO:0005886">
    <property type="term" value="C:plasma membrane"/>
    <property type="evidence" value="ECO:0007669"/>
    <property type="project" value="UniProtKB-SubCell"/>
</dbReference>
<comment type="function">
    <text evidence="19">C-type cytochrome. Part of the cbb3-type cytochrome c oxidase complex.</text>
</comment>
<dbReference type="InterPro" id="IPR004678">
    <property type="entry name" value="Cyt_c_oxidase_cbb3_su3"/>
</dbReference>
<evidence type="ECO:0000259" key="24">
    <source>
        <dbReference type="PROSITE" id="PS51007"/>
    </source>
</evidence>
<dbReference type="PIRSF" id="PIRSF000006">
    <property type="entry name" value="Cbb3-Cox_fixP"/>
    <property type="match status" value="1"/>
</dbReference>
<evidence type="ECO:0000256" key="5">
    <source>
        <dbReference type="ARBA" id="ARBA00022475"/>
    </source>
</evidence>
<dbReference type="PRINTS" id="PR00605">
    <property type="entry name" value="CYTCHROMECIC"/>
</dbReference>
<comment type="subunit">
    <text evidence="19">Component of the cbb3-type cytochrome c oxidase.</text>
</comment>
<dbReference type="Pfam" id="PF00034">
    <property type="entry name" value="Cytochrom_C"/>
    <property type="match status" value="1"/>
</dbReference>
<keyword evidence="6 19" id="KW-0997">Cell inner membrane</keyword>
<comment type="subcellular location">
    <subcellularLocation>
        <location evidence="1 19">Cell inner membrane</location>
    </subcellularLocation>
</comment>
<dbReference type="PANTHER" id="PTHR33751">
    <property type="entry name" value="CBB3-TYPE CYTOCHROME C OXIDASE SUBUNIT FIXP"/>
    <property type="match status" value="1"/>
</dbReference>
<dbReference type="GO" id="GO:0005506">
    <property type="term" value="F:iron ion binding"/>
    <property type="evidence" value="ECO:0007669"/>
    <property type="project" value="InterPro"/>
</dbReference>
<accession>A0A9X3TZ43</accession>
<keyword evidence="9 23" id="KW-0812">Transmembrane</keyword>
<feature type="binding site" description="axial binding residue" evidence="20">
    <location>
        <position position="181"/>
    </location>
    <ligand>
        <name>heme c</name>
        <dbReference type="ChEBI" id="CHEBI:61717"/>
        <label>1</label>
    </ligand>
    <ligandPart>
        <name>Fe</name>
        <dbReference type="ChEBI" id="CHEBI:18248"/>
    </ligandPart>
</feature>
<evidence type="ECO:0000256" key="19">
    <source>
        <dbReference type="PIRNR" id="PIRNR000006"/>
    </source>
</evidence>
<dbReference type="AlphaFoldDB" id="A0A9X3TZ43"/>
<feature type="compositionally biased region" description="Basic and acidic residues" evidence="22">
    <location>
        <begin position="48"/>
        <end position="66"/>
    </location>
</feature>
<evidence type="ECO:0000256" key="20">
    <source>
        <dbReference type="PIRSR" id="PIRSR000006-1"/>
    </source>
</evidence>
<keyword evidence="26" id="KW-1185">Reference proteome</keyword>
<dbReference type="SUPFAM" id="SSF46626">
    <property type="entry name" value="Cytochrome c"/>
    <property type="match status" value="2"/>
</dbReference>
<protein>
    <recommendedName>
        <fullName evidence="19">Cbb3-type cytochrome c oxidase subunit</fullName>
    </recommendedName>
</protein>
<keyword evidence="16 19" id="KW-0408">Iron</keyword>
<evidence type="ECO:0000256" key="6">
    <source>
        <dbReference type="ARBA" id="ARBA00022519"/>
    </source>
</evidence>
<keyword evidence="11" id="KW-0677">Repeat</keyword>
<evidence type="ECO:0000313" key="26">
    <source>
        <dbReference type="Proteomes" id="UP001141619"/>
    </source>
</evidence>
<keyword evidence="12 19" id="KW-0375">Hydrogen ion transport</keyword>
<feature type="transmembrane region" description="Helical" evidence="23">
    <location>
        <begin position="88"/>
        <end position="106"/>
    </location>
</feature>
<dbReference type="CDD" id="cd01324">
    <property type="entry name" value="cbb3_Oxidase_CcoQ"/>
    <property type="match status" value="1"/>
</dbReference>
<comment type="cofactor">
    <cofactor evidence="19 21">
        <name>heme c</name>
        <dbReference type="ChEBI" id="CHEBI:61717"/>
    </cofactor>
    <text evidence="19 21">Binds 2 heme C groups per subunit.</text>
</comment>
<feature type="binding site" description="covalent" evidence="21">
    <location>
        <position position="276"/>
    </location>
    <ligand>
        <name>heme c</name>
        <dbReference type="ChEBI" id="CHEBI:61717"/>
        <label>2</label>
    </ligand>
</feature>
<dbReference type="PANTHER" id="PTHR33751:SF1">
    <property type="entry name" value="CBB3-TYPE CYTOCHROME C OXIDASE SUBUNIT FIXP"/>
    <property type="match status" value="1"/>
</dbReference>
<feature type="region of interest" description="Disordered" evidence="22">
    <location>
        <begin position="45"/>
        <end position="69"/>
    </location>
</feature>
<keyword evidence="17 19" id="KW-0406">Ion transport</keyword>
<dbReference type="Pfam" id="PF05545">
    <property type="entry name" value="FixQ"/>
    <property type="match status" value="1"/>
</dbReference>
<name>A0A9X3TZ43_9PROT</name>
<comment type="pathway">
    <text evidence="2 19">Energy metabolism; oxidative phosphorylation.</text>
</comment>
<keyword evidence="13 19" id="KW-0249">Electron transport</keyword>
<evidence type="ECO:0000256" key="17">
    <source>
        <dbReference type="ARBA" id="ARBA00023065"/>
    </source>
</evidence>
<feature type="domain" description="Cytochrome c" evidence="24">
    <location>
        <begin position="263"/>
        <end position="344"/>
    </location>
</feature>
<feature type="binding site" description="axial binding residue" evidence="20">
    <location>
        <position position="280"/>
    </location>
    <ligand>
        <name>heme c</name>
        <dbReference type="ChEBI" id="CHEBI:61717"/>
        <label>2</label>
    </ligand>
    <ligandPart>
        <name>Fe</name>
        <dbReference type="ChEBI" id="CHEBI:18248"/>
    </ligandPart>
</feature>
<evidence type="ECO:0000256" key="22">
    <source>
        <dbReference type="SAM" id="MobiDB-lite"/>
    </source>
</evidence>
<keyword evidence="15 19" id="KW-0560">Oxidoreductase</keyword>